<sequence>MRIRKNSKLSPLLFSFSSSSQGSASFPVQTHLCQLNQSSWDVIPFHSDSIQFEGDDSFSAGNGGSAGDYIGVVDSVASMGKLADMVMADENQQREKMEIDNINKKGVSKPLCTKGWSCKNEPKYGQSFGRHHLSIVDKKAETAATVVAAASATRRGLRARARKKASSSSSNPYEFYYYSGFGPQWGKRRGSERKERSKNSSAATRDNATMMMESDNIIAATTDETNC</sequence>
<dbReference type="Proteomes" id="UP001497480">
    <property type="component" value="Unassembled WGS sequence"/>
</dbReference>
<proteinExistence type="predicted"/>
<dbReference type="PANTHER" id="PTHR34680:SF3">
    <property type="entry name" value="EXPRESSED PROTEIN"/>
    <property type="match status" value="1"/>
</dbReference>
<evidence type="ECO:0000313" key="3">
    <source>
        <dbReference type="Proteomes" id="UP001497480"/>
    </source>
</evidence>
<comment type="caution">
    <text evidence="2">The sequence shown here is derived from an EMBL/GenBank/DDBJ whole genome shotgun (WGS) entry which is preliminary data.</text>
</comment>
<gene>
    <name evidence="2" type="ORF">LLUT_LOCUS16118</name>
</gene>
<feature type="region of interest" description="Disordered" evidence="1">
    <location>
        <begin position="186"/>
        <end position="208"/>
    </location>
</feature>
<evidence type="ECO:0000256" key="1">
    <source>
        <dbReference type="SAM" id="MobiDB-lite"/>
    </source>
</evidence>
<dbReference type="EMBL" id="CAXHTB010000011">
    <property type="protein sequence ID" value="CAL0315058.1"/>
    <property type="molecule type" value="Genomic_DNA"/>
</dbReference>
<organism evidence="2 3">
    <name type="scientific">Lupinus luteus</name>
    <name type="common">European yellow lupine</name>
    <dbReference type="NCBI Taxonomy" id="3873"/>
    <lineage>
        <taxon>Eukaryota</taxon>
        <taxon>Viridiplantae</taxon>
        <taxon>Streptophyta</taxon>
        <taxon>Embryophyta</taxon>
        <taxon>Tracheophyta</taxon>
        <taxon>Spermatophyta</taxon>
        <taxon>Magnoliopsida</taxon>
        <taxon>eudicotyledons</taxon>
        <taxon>Gunneridae</taxon>
        <taxon>Pentapetalae</taxon>
        <taxon>rosids</taxon>
        <taxon>fabids</taxon>
        <taxon>Fabales</taxon>
        <taxon>Fabaceae</taxon>
        <taxon>Papilionoideae</taxon>
        <taxon>50 kb inversion clade</taxon>
        <taxon>genistoids sensu lato</taxon>
        <taxon>core genistoids</taxon>
        <taxon>Genisteae</taxon>
        <taxon>Lupinus</taxon>
    </lineage>
</organism>
<protein>
    <submittedName>
        <fullName evidence="2">Uncharacterized protein</fullName>
    </submittedName>
</protein>
<dbReference type="PANTHER" id="PTHR34680">
    <property type="entry name" value="EXPRESSED PROTEIN"/>
    <property type="match status" value="1"/>
</dbReference>
<reference evidence="2 3" key="1">
    <citation type="submission" date="2024-03" db="EMBL/GenBank/DDBJ databases">
        <authorList>
            <person name="Martinez-Hernandez J."/>
        </authorList>
    </citation>
    <scope>NUCLEOTIDE SEQUENCE [LARGE SCALE GENOMIC DNA]</scope>
</reference>
<evidence type="ECO:0000313" key="2">
    <source>
        <dbReference type="EMBL" id="CAL0315058.1"/>
    </source>
</evidence>
<name>A0AAV1X0G6_LUPLU</name>
<keyword evidence="3" id="KW-1185">Reference proteome</keyword>
<accession>A0AAV1X0G6</accession>
<dbReference type="AlphaFoldDB" id="A0AAV1X0G6"/>